<comment type="caution">
    <text evidence="4">The sequence shown here is derived from an EMBL/GenBank/DDBJ whole genome shotgun (WGS) entry which is preliminary data.</text>
</comment>
<evidence type="ECO:0000256" key="1">
    <source>
        <dbReference type="ARBA" id="ARBA00023125"/>
    </source>
</evidence>
<name>A0A837DDZ3_9PSEU</name>
<evidence type="ECO:0000313" key="5">
    <source>
        <dbReference type="Proteomes" id="UP000030848"/>
    </source>
</evidence>
<dbReference type="PROSITE" id="PS51900">
    <property type="entry name" value="CB"/>
    <property type="match status" value="1"/>
</dbReference>
<organism evidence="4 5">
    <name type="scientific">Saccharomonospora viridis</name>
    <dbReference type="NCBI Taxonomy" id="1852"/>
    <lineage>
        <taxon>Bacteria</taxon>
        <taxon>Bacillati</taxon>
        <taxon>Actinomycetota</taxon>
        <taxon>Actinomycetes</taxon>
        <taxon>Pseudonocardiales</taxon>
        <taxon>Pseudonocardiaceae</taxon>
        <taxon>Saccharomonospora</taxon>
    </lineage>
</organism>
<dbReference type="InterPro" id="IPR011010">
    <property type="entry name" value="DNA_brk_join_enz"/>
</dbReference>
<evidence type="ECO:0000313" key="4">
    <source>
        <dbReference type="EMBL" id="KHF44036.1"/>
    </source>
</evidence>
<dbReference type="Gene3D" id="1.10.150.130">
    <property type="match status" value="1"/>
</dbReference>
<dbReference type="SUPFAM" id="SSF56349">
    <property type="entry name" value="DNA breaking-rejoining enzymes"/>
    <property type="match status" value="1"/>
</dbReference>
<dbReference type="GO" id="GO:0003677">
    <property type="term" value="F:DNA binding"/>
    <property type="evidence" value="ECO:0007669"/>
    <property type="project" value="UniProtKB-UniRule"/>
</dbReference>
<evidence type="ECO:0000259" key="3">
    <source>
        <dbReference type="PROSITE" id="PS51900"/>
    </source>
</evidence>
<protein>
    <recommendedName>
        <fullName evidence="3">Core-binding (CB) domain-containing protein</fullName>
    </recommendedName>
</protein>
<feature type="domain" description="Core-binding (CB)" evidence="3">
    <location>
        <begin position="52"/>
        <end position="162"/>
    </location>
</feature>
<dbReference type="InterPro" id="IPR044068">
    <property type="entry name" value="CB"/>
</dbReference>
<accession>A0A837DDZ3</accession>
<gene>
    <name evidence="4" type="ORF">MINT15_09180</name>
</gene>
<reference evidence="4 5" key="1">
    <citation type="submission" date="2014-10" db="EMBL/GenBank/DDBJ databases">
        <title>Genome sequence of Micropolyspora internatus JCM3315.</title>
        <authorList>
            <person name="Shin S.-K."/>
            <person name="Yi H."/>
        </authorList>
    </citation>
    <scope>NUCLEOTIDE SEQUENCE [LARGE SCALE GENOMIC DNA]</scope>
    <source>
        <strain evidence="4 5">JCM 3315</strain>
    </source>
</reference>
<sequence>MKVYAGVDPLNGRRHYLRETVPAGLNAEAEAEKVRIRLVNEINERRNPRTSATVNQLMDRYLELLNVDRTIRERYESVIRTHIRPLIGKTPLARLDAETFDAFYRTLRTCRSHCGGRKFVEHRTEGEHECTEKCRPRECKPLSTGTLRKIHWCLSGAFKDALRWNWITVSPLDRAEAPKAPTPNPQPPPAEAAAIVNEAFQGLALGHARLASGDDWRSPRRAVRAPLGLA</sequence>
<dbReference type="Proteomes" id="UP000030848">
    <property type="component" value="Unassembled WGS sequence"/>
</dbReference>
<proteinExistence type="predicted"/>
<dbReference type="EMBL" id="JRZE01000003">
    <property type="protein sequence ID" value="KHF44036.1"/>
    <property type="molecule type" value="Genomic_DNA"/>
</dbReference>
<evidence type="ECO:0000256" key="2">
    <source>
        <dbReference type="PROSITE-ProRule" id="PRU01248"/>
    </source>
</evidence>
<keyword evidence="1 2" id="KW-0238">DNA-binding</keyword>
<dbReference type="InterPro" id="IPR010998">
    <property type="entry name" value="Integrase_recombinase_N"/>
</dbReference>
<dbReference type="AlphaFoldDB" id="A0A837DDZ3"/>